<proteinExistence type="predicted"/>
<gene>
    <name evidence="3" type="ORF">MF646_06450</name>
</gene>
<dbReference type="PANTHER" id="PTHR43308">
    <property type="entry name" value="OUTER MEMBRANE PROTEIN ALPHA-RELATED"/>
    <property type="match status" value="1"/>
</dbReference>
<dbReference type="InterPro" id="IPR051465">
    <property type="entry name" value="Cell_Envelope_Struct_Comp"/>
</dbReference>
<comment type="caution">
    <text evidence="3">The sequence shown here is derived from an EMBL/GenBank/DDBJ whole genome shotgun (WGS) entry which is preliminary data.</text>
</comment>
<dbReference type="AlphaFoldDB" id="A0A9X2CRR0"/>
<dbReference type="NCBIfam" id="TIGR02669">
    <property type="entry name" value="SpoIID_LytB"/>
    <property type="match status" value="1"/>
</dbReference>
<evidence type="ECO:0000256" key="1">
    <source>
        <dbReference type="ARBA" id="ARBA00022729"/>
    </source>
</evidence>
<dbReference type="Pfam" id="PF08486">
    <property type="entry name" value="SpoIID"/>
    <property type="match status" value="1"/>
</dbReference>
<feature type="domain" description="SLH" evidence="2">
    <location>
        <begin position="205"/>
        <end position="268"/>
    </location>
</feature>
<accession>A0A9X2CRR0</accession>
<dbReference type="Pfam" id="PF00395">
    <property type="entry name" value="SLH"/>
    <property type="match status" value="2"/>
</dbReference>
<dbReference type="InterPro" id="IPR001119">
    <property type="entry name" value="SLH_dom"/>
</dbReference>
<dbReference type="Proteomes" id="UP001139150">
    <property type="component" value="Unassembled WGS sequence"/>
</dbReference>
<sequence>MPASWNLEALKAQAIAARTYAHVQVNSNSGTLVDTVANQVYKGKATRAHSAVNWQASEHSRSDDAIKQTVGQVALDNNNNLINAVFHASSGGHTENSENVWTSSVSYLKAVNDPYDTATSPFNNWQVIVPNATIAQAVFGSRDIMVEDIQIKKRTSADSVQEVKVTGKHKTSGKAHSVVLPSGNADGLRSAFGVSLRSIKFDVERNDIFTDVTNTFSGFEEIMFLYNRGVITGYPDNSFRPNQTITRVQTARMLDRELNLSAPPSSYNLKATDITKDQSYYDLFRKMEYHGIMTGSNGKMNPGGDLTRAQMAAVLTRAFNLTKPDSVTFTYADINRDTYNQSLLKEIDTIAYHGLTTEHGDRAFRPNQTTNRVQFSRFMTRAIDESFR</sequence>
<dbReference type="EMBL" id="JAKRYL010000005">
    <property type="protein sequence ID" value="MCL7746760.1"/>
    <property type="molecule type" value="Genomic_DNA"/>
</dbReference>
<evidence type="ECO:0000313" key="3">
    <source>
        <dbReference type="EMBL" id="MCL7746760.1"/>
    </source>
</evidence>
<dbReference type="InterPro" id="IPR013486">
    <property type="entry name" value="SpoIID/LytB"/>
</dbReference>
<evidence type="ECO:0000313" key="4">
    <source>
        <dbReference type="Proteomes" id="UP001139150"/>
    </source>
</evidence>
<keyword evidence="1" id="KW-0732">Signal</keyword>
<protein>
    <submittedName>
        <fullName evidence="3">SpoIID/LytB domain-containing protein</fullName>
    </submittedName>
</protein>
<reference evidence="3" key="1">
    <citation type="submission" date="2022-02" db="EMBL/GenBank/DDBJ databases">
        <title>Halalkalibacter sp. nov. isolated from Lonar Lake, India.</title>
        <authorList>
            <person name="Joshi A."/>
            <person name="Thite S."/>
            <person name="Lodha T."/>
        </authorList>
    </citation>
    <scope>NUCLEOTIDE SEQUENCE</scope>
    <source>
        <strain evidence="3">MEB205</strain>
    </source>
</reference>
<feature type="domain" description="SLH" evidence="2">
    <location>
        <begin position="269"/>
        <end position="329"/>
    </location>
</feature>
<keyword evidence="4" id="KW-1185">Reference proteome</keyword>
<evidence type="ECO:0000259" key="2">
    <source>
        <dbReference type="PROSITE" id="PS51272"/>
    </source>
</evidence>
<dbReference type="PROSITE" id="PS51272">
    <property type="entry name" value="SLH"/>
    <property type="match status" value="2"/>
</dbReference>
<organism evidence="3 4">
    <name type="scientific">Halalkalibacter alkaliphilus</name>
    <dbReference type="NCBI Taxonomy" id="2917993"/>
    <lineage>
        <taxon>Bacteria</taxon>
        <taxon>Bacillati</taxon>
        <taxon>Bacillota</taxon>
        <taxon>Bacilli</taxon>
        <taxon>Bacillales</taxon>
        <taxon>Bacillaceae</taxon>
        <taxon>Halalkalibacter</taxon>
    </lineage>
</organism>
<dbReference type="InterPro" id="IPR013693">
    <property type="entry name" value="SpoIID/LytB_N"/>
</dbReference>
<dbReference type="GO" id="GO:0030435">
    <property type="term" value="P:sporulation resulting in formation of a cellular spore"/>
    <property type="evidence" value="ECO:0007669"/>
    <property type="project" value="InterPro"/>
</dbReference>
<name>A0A9X2CRR0_9BACI</name>